<evidence type="ECO:0000313" key="2">
    <source>
        <dbReference type="EMBL" id="KAJ5337575.1"/>
    </source>
</evidence>
<gene>
    <name evidence="2" type="ORF">N7452_004303</name>
</gene>
<accession>A0A9W9QGP4</accession>
<sequence length="255" mass="28695">MKTPINAWAPCQVMGGGYNSLIGNEAWHLPDWHLLLLVLHHPIPCRIPWTGSKPDSPGVARDACAVVFVEENPSYVGTSSSYEAIRFIAEEPQNDNHDDERIESNPTEIQAVQREASDATDAPSWEPTEEQPALSDKDESAVAGLLALGMNESSMDLSDFPIVKPSLPALPQAFSPRVQDETSSTETQVLLRHYRYEIAPWVGMPENDYRRHFTDWENVVGYMRFRSIIWHKCPSIGDGLSVRVEFDNRPLRNLL</sequence>
<feature type="region of interest" description="Disordered" evidence="1">
    <location>
        <begin position="112"/>
        <end position="138"/>
    </location>
</feature>
<dbReference type="AlphaFoldDB" id="A0A9W9QGP4"/>
<reference evidence="2" key="2">
    <citation type="journal article" date="2023" name="IMA Fungus">
        <title>Comparative genomic study of the Penicillium genus elucidates a diverse pangenome and 15 lateral gene transfer events.</title>
        <authorList>
            <person name="Petersen C."/>
            <person name="Sorensen T."/>
            <person name="Nielsen M.R."/>
            <person name="Sondergaard T.E."/>
            <person name="Sorensen J.L."/>
            <person name="Fitzpatrick D.A."/>
            <person name="Frisvad J.C."/>
            <person name="Nielsen K.L."/>
        </authorList>
    </citation>
    <scope>NUCLEOTIDE SEQUENCE</scope>
    <source>
        <strain evidence="2">IBT 35673</strain>
    </source>
</reference>
<protein>
    <submittedName>
        <fullName evidence="2">Uncharacterized protein</fullName>
    </submittedName>
</protein>
<organism evidence="2 3">
    <name type="scientific">Penicillium brevicompactum</name>
    <dbReference type="NCBI Taxonomy" id="5074"/>
    <lineage>
        <taxon>Eukaryota</taxon>
        <taxon>Fungi</taxon>
        <taxon>Dikarya</taxon>
        <taxon>Ascomycota</taxon>
        <taxon>Pezizomycotina</taxon>
        <taxon>Eurotiomycetes</taxon>
        <taxon>Eurotiomycetidae</taxon>
        <taxon>Eurotiales</taxon>
        <taxon>Aspergillaceae</taxon>
        <taxon>Penicillium</taxon>
    </lineage>
</organism>
<name>A0A9W9QGP4_PENBR</name>
<evidence type="ECO:0000256" key="1">
    <source>
        <dbReference type="SAM" id="MobiDB-lite"/>
    </source>
</evidence>
<dbReference type="Proteomes" id="UP001147695">
    <property type="component" value="Unassembled WGS sequence"/>
</dbReference>
<reference evidence="2" key="1">
    <citation type="submission" date="2022-12" db="EMBL/GenBank/DDBJ databases">
        <authorList>
            <person name="Petersen C."/>
        </authorList>
    </citation>
    <scope>NUCLEOTIDE SEQUENCE</scope>
    <source>
        <strain evidence="2">IBT 35673</strain>
    </source>
</reference>
<evidence type="ECO:0000313" key="3">
    <source>
        <dbReference type="Proteomes" id="UP001147695"/>
    </source>
</evidence>
<dbReference type="EMBL" id="JAPZBQ010000003">
    <property type="protein sequence ID" value="KAJ5337575.1"/>
    <property type="molecule type" value="Genomic_DNA"/>
</dbReference>
<proteinExistence type="predicted"/>
<comment type="caution">
    <text evidence="2">The sequence shown here is derived from an EMBL/GenBank/DDBJ whole genome shotgun (WGS) entry which is preliminary data.</text>
</comment>